<keyword evidence="3" id="KW-1185">Reference proteome</keyword>
<name>A0ABW0S4H4_9BURK</name>
<evidence type="ECO:0000313" key="3">
    <source>
        <dbReference type="Proteomes" id="UP001596086"/>
    </source>
</evidence>
<proteinExistence type="predicted"/>
<sequence length="156" mass="16480">MNKERFWPRALGAVAIVALVLVTNEGYRRVRSLIDAVDQSKHDIAQLKRDLYVLQVQLDNGPVAAKPQVAVAAPVVMNAPTIPAALPVPLPVPMAPTLDLPSAPARPRPKAQSSDETKSLVNVVLMSDAKAPAASSATAKPADGPKIDVRLIGESK</sequence>
<comment type="caution">
    <text evidence="2">The sequence shown here is derived from an EMBL/GenBank/DDBJ whole genome shotgun (WGS) entry which is preliminary data.</text>
</comment>
<feature type="compositionally biased region" description="Basic and acidic residues" evidence="1">
    <location>
        <begin position="143"/>
        <end position="156"/>
    </location>
</feature>
<feature type="compositionally biased region" description="Low complexity" evidence="1">
    <location>
        <begin position="129"/>
        <end position="142"/>
    </location>
</feature>
<evidence type="ECO:0000256" key="1">
    <source>
        <dbReference type="SAM" id="MobiDB-lite"/>
    </source>
</evidence>
<protein>
    <submittedName>
        <fullName evidence="2">Uncharacterized protein</fullName>
    </submittedName>
</protein>
<accession>A0ABW0S4H4</accession>
<dbReference type="Proteomes" id="UP001596086">
    <property type="component" value="Unassembled WGS sequence"/>
</dbReference>
<evidence type="ECO:0000313" key="2">
    <source>
        <dbReference type="EMBL" id="MFC5550222.1"/>
    </source>
</evidence>
<dbReference type="EMBL" id="JBHSMZ010000014">
    <property type="protein sequence ID" value="MFC5550222.1"/>
    <property type="molecule type" value="Genomic_DNA"/>
</dbReference>
<reference evidence="3" key="1">
    <citation type="journal article" date="2019" name="Int. J. Syst. Evol. Microbiol.">
        <title>The Global Catalogue of Microorganisms (GCM) 10K type strain sequencing project: providing services to taxonomists for standard genome sequencing and annotation.</title>
        <authorList>
            <consortium name="The Broad Institute Genomics Platform"/>
            <consortium name="The Broad Institute Genome Sequencing Center for Infectious Disease"/>
            <person name="Wu L."/>
            <person name="Ma J."/>
        </authorList>
    </citation>
    <scope>NUCLEOTIDE SEQUENCE [LARGE SCALE GENOMIC DNA]</scope>
    <source>
        <strain evidence="3">CGMCC 4.5798</strain>
    </source>
</reference>
<dbReference type="RefSeq" id="WP_379772486.1">
    <property type="nucleotide sequence ID" value="NZ_JBHSMZ010000014.1"/>
</dbReference>
<gene>
    <name evidence="2" type="ORF">ACFPO9_17035</name>
</gene>
<organism evidence="2 3">
    <name type="scientific">Massilia aerilata</name>
    <dbReference type="NCBI Taxonomy" id="453817"/>
    <lineage>
        <taxon>Bacteria</taxon>
        <taxon>Pseudomonadati</taxon>
        <taxon>Pseudomonadota</taxon>
        <taxon>Betaproteobacteria</taxon>
        <taxon>Burkholderiales</taxon>
        <taxon>Oxalobacteraceae</taxon>
        <taxon>Telluria group</taxon>
        <taxon>Massilia</taxon>
    </lineage>
</organism>
<feature type="region of interest" description="Disordered" evidence="1">
    <location>
        <begin position="96"/>
        <end position="156"/>
    </location>
</feature>